<proteinExistence type="predicted"/>
<evidence type="ECO:0000313" key="2">
    <source>
        <dbReference type="Proteomes" id="UP000030428"/>
    </source>
</evidence>
<protein>
    <submittedName>
        <fullName evidence="1">Uncharacterized protein</fullName>
    </submittedName>
</protein>
<dbReference type="EMBL" id="JSZA02000122">
    <property type="protein sequence ID" value="TGO02502.1"/>
    <property type="molecule type" value="Genomic_DNA"/>
</dbReference>
<comment type="caution">
    <text evidence="1">The sequence shown here is derived from an EMBL/GenBank/DDBJ whole genome shotgun (WGS) entry which is preliminary data.</text>
</comment>
<reference evidence="1 2" key="1">
    <citation type="journal article" date="2016" name="Front. Microbiol.">
        <title>Single-Cell (Meta-)Genomics of a Dimorphic Candidatus Thiomargarita nelsonii Reveals Genomic Plasticity.</title>
        <authorList>
            <person name="Flood B.E."/>
            <person name="Fliss P."/>
            <person name="Jones D.S."/>
            <person name="Dick G.J."/>
            <person name="Jain S."/>
            <person name="Kaster A.K."/>
            <person name="Winkel M."/>
            <person name="Mussmann M."/>
            <person name="Bailey J."/>
        </authorList>
    </citation>
    <scope>NUCLEOTIDE SEQUENCE [LARGE SCALE GENOMIC DNA]</scope>
    <source>
        <strain evidence="1">Hydrate Ridge</strain>
    </source>
</reference>
<gene>
    <name evidence="1" type="ORF">PN36_23935</name>
</gene>
<dbReference type="AlphaFoldDB" id="A0A4E0QZB7"/>
<evidence type="ECO:0000313" key="1">
    <source>
        <dbReference type="EMBL" id="TGO02502.1"/>
    </source>
</evidence>
<organism evidence="1 2">
    <name type="scientific">Candidatus Thiomargarita nelsonii</name>
    <dbReference type="NCBI Taxonomy" id="1003181"/>
    <lineage>
        <taxon>Bacteria</taxon>
        <taxon>Pseudomonadati</taxon>
        <taxon>Pseudomonadota</taxon>
        <taxon>Gammaproteobacteria</taxon>
        <taxon>Thiotrichales</taxon>
        <taxon>Thiotrichaceae</taxon>
        <taxon>Thiomargarita</taxon>
    </lineage>
</organism>
<name>A0A4E0QZB7_9GAMM</name>
<sequence length="207" mass="23786">MDVVIIDKNIGNPIEKLPDGLENLSQHNLLTYKSLREPLDAWAIEELIGHYVNYRKQISPSLNNLLPVSDFQLYAVSTGYPHKLGKTVTIKKIKEGVYEIQLALHPIRLIVTRRMSKSQQNAIWHLFSGQGDKFTYGNEHYHWHCPDSLAALNQLYDLYHTRRLICLTLGNILGKIFVLKGFLSRNVLKGFLSRKLKNTYPNSSINE</sequence>
<keyword evidence="2" id="KW-1185">Reference proteome</keyword>
<accession>A0A4E0QZB7</accession>
<dbReference type="Proteomes" id="UP000030428">
    <property type="component" value="Unassembled WGS sequence"/>
</dbReference>